<evidence type="ECO:0000313" key="1">
    <source>
        <dbReference type="EMBL" id="MCK8494959.1"/>
    </source>
</evidence>
<evidence type="ECO:0008006" key="3">
    <source>
        <dbReference type="Google" id="ProtNLM"/>
    </source>
</evidence>
<gene>
    <name evidence="1" type="ORF">M0L20_24020</name>
</gene>
<reference evidence="1 2" key="1">
    <citation type="submission" date="2022-04" db="EMBL/GenBank/DDBJ databases">
        <title>Spirosoma sp. strain RP8 genome sequencing and assembly.</title>
        <authorList>
            <person name="Jung Y."/>
        </authorList>
    </citation>
    <scope>NUCLEOTIDE SEQUENCE [LARGE SCALE GENOMIC DNA]</scope>
    <source>
        <strain evidence="1 2">RP8</strain>
    </source>
</reference>
<dbReference type="Proteomes" id="UP001202180">
    <property type="component" value="Unassembled WGS sequence"/>
</dbReference>
<evidence type="ECO:0000313" key="2">
    <source>
        <dbReference type="Proteomes" id="UP001202180"/>
    </source>
</evidence>
<keyword evidence="2" id="KW-1185">Reference proteome</keyword>
<dbReference type="EMBL" id="JALPRF010000005">
    <property type="protein sequence ID" value="MCK8494959.1"/>
    <property type="molecule type" value="Genomic_DNA"/>
</dbReference>
<proteinExistence type="predicted"/>
<organism evidence="1 2">
    <name type="scientific">Spirosoma liriopis</name>
    <dbReference type="NCBI Taxonomy" id="2937440"/>
    <lineage>
        <taxon>Bacteria</taxon>
        <taxon>Pseudomonadati</taxon>
        <taxon>Bacteroidota</taxon>
        <taxon>Cytophagia</taxon>
        <taxon>Cytophagales</taxon>
        <taxon>Cytophagaceae</taxon>
        <taxon>Spirosoma</taxon>
    </lineage>
</organism>
<comment type="caution">
    <text evidence="1">The sequence shown here is derived from an EMBL/GenBank/DDBJ whole genome shotgun (WGS) entry which is preliminary data.</text>
</comment>
<sequence length="45" mass="4854">MPKNTLYVPPAKKIYQTPTIKKLGNVKTLTLKVGSNSDGFGGTFV</sequence>
<dbReference type="RefSeq" id="WP_248479588.1">
    <property type="nucleotide sequence ID" value="NZ_JALPRF010000005.1"/>
</dbReference>
<protein>
    <recommendedName>
        <fullName evidence="3">Lasso RiPP family leader peptide-containing protein</fullName>
    </recommendedName>
</protein>
<name>A0ABT0HS07_9BACT</name>
<accession>A0ABT0HS07</accession>